<sequence length="342" mass="40029">GPHGPGDRPEPTSMWGRNLTRSRHRIFFFSFPGRFFKFKKRWGFTMLPMLVLNSRPQMIRPPQSPEVLGLPAPGPHFQLFNWFTPHLEFFPEFLLCFNHLALLCVLKVERNYPHTSNHGVFFVFLVFFNFKVVGKDSAEKLSLHCKGIYLNKGAGMEKGVKLRRILSFFTAVGGNSWPKWRKCTVSSLHGSVFQKAMTLKCISKFFPYFLYSKYHSPRYPLSLGAPIHCPKAFKPKYPICYFFKKKSGDDKKSGNLSEKSGDYCDYLKFLYLNFSAQILKGLEELEFPQTSQYMDIFNDTSVHWFPVQKLEQLSIDIWEFREEPDYQDCEDLEIIRNKREDS</sequence>
<dbReference type="PeptideAtlas" id="Q9NNX4"/>
<name>Q9NNX4_HUMAN</name>
<dbReference type="PIR" id="PC4211">
    <property type="entry name" value="PC4211"/>
</dbReference>
<dbReference type="AlphaFoldDB" id="Q9NNX4"/>
<reference evidence="1" key="1">
    <citation type="journal article" date="1996" name="Biochem. Biophys. Res. Commun.">
        <title>Molecular cloning of a novel mRNA highly expressed in haemochromatotic human liver and proliferating cells.</title>
        <authorList>
            <person name="Kedar V."/>
            <person name="Fletcher L."/>
            <person name="Powell L."/>
        </authorList>
    </citation>
    <scope>NUCLEOTIDE SEQUENCE</scope>
</reference>
<accession>Q9NNX4</accession>
<protein>
    <submittedName>
        <fullName evidence="1">Hemochromatosis protein</fullName>
    </submittedName>
</protein>
<reference evidence="1" key="2">
    <citation type="submission" date="2000-06" db="EMBL/GenBank/DDBJ databases">
        <authorList>
            <person name="Kedar V."/>
        </authorList>
    </citation>
    <scope>NUCLEOTIDE SEQUENCE</scope>
</reference>
<feature type="non-terminal residue" evidence="1">
    <location>
        <position position="342"/>
    </location>
</feature>
<proteinExistence type="evidence at transcript level"/>
<evidence type="ECO:0000313" key="1">
    <source>
        <dbReference type="EMBL" id="AAF77225.1"/>
    </source>
</evidence>
<feature type="non-terminal residue" evidence="1">
    <location>
        <position position="1"/>
    </location>
</feature>
<dbReference type="EMBL" id="U63541">
    <property type="protein sequence ID" value="AAF77225.1"/>
    <property type="molecule type" value="mRNA"/>
</dbReference>
<organism evidence="1">
    <name type="scientific">Homo sapiens</name>
    <name type="common">Human</name>
    <dbReference type="NCBI Taxonomy" id="9606"/>
    <lineage>
        <taxon>Eukaryota</taxon>
        <taxon>Metazoa</taxon>
        <taxon>Chordata</taxon>
        <taxon>Craniata</taxon>
        <taxon>Vertebrata</taxon>
        <taxon>Euteleostomi</taxon>
        <taxon>Mammalia</taxon>
        <taxon>Eutheria</taxon>
        <taxon>Euarchontoglires</taxon>
        <taxon>Primates</taxon>
        <taxon>Haplorrhini</taxon>
        <taxon>Catarrhini</taxon>
        <taxon>Hominidae</taxon>
        <taxon>Homo</taxon>
    </lineage>
</organism>